<evidence type="ECO:0000313" key="2">
    <source>
        <dbReference type="EMBL" id="VDL85622.1"/>
    </source>
</evidence>
<evidence type="ECO:0000313" key="4">
    <source>
        <dbReference type="WBParaSite" id="NBR_0002158701-mRNA-1"/>
    </source>
</evidence>
<name>A0A0N4YWG5_NIPBR</name>
<accession>A0A0N4YWG5</accession>
<proteinExistence type="predicted"/>
<feature type="signal peptide" evidence="1">
    <location>
        <begin position="1"/>
        <end position="23"/>
    </location>
</feature>
<sequence>MRLAARVLVLIVVVVGCNTTSRAREQLSTRSVTRKVTHALTPDGRAAVLATCEQQKESSRPLQDHRYRYLVSYLPKKPLGKTSSERCDLIDSLKGRKECRSTQLLPYASA</sequence>
<organism evidence="4">
    <name type="scientific">Nippostrongylus brasiliensis</name>
    <name type="common">Rat hookworm</name>
    <dbReference type="NCBI Taxonomy" id="27835"/>
    <lineage>
        <taxon>Eukaryota</taxon>
        <taxon>Metazoa</taxon>
        <taxon>Ecdysozoa</taxon>
        <taxon>Nematoda</taxon>
        <taxon>Chromadorea</taxon>
        <taxon>Rhabditida</taxon>
        <taxon>Rhabditina</taxon>
        <taxon>Rhabditomorpha</taxon>
        <taxon>Strongyloidea</taxon>
        <taxon>Heligmosomidae</taxon>
        <taxon>Nippostrongylus</taxon>
    </lineage>
</organism>
<dbReference type="Proteomes" id="UP000271162">
    <property type="component" value="Unassembled WGS sequence"/>
</dbReference>
<dbReference type="PROSITE" id="PS51257">
    <property type="entry name" value="PROKAR_LIPOPROTEIN"/>
    <property type="match status" value="1"/>
</dbReference>
<reference evidence="2 3" key="2">
    <citation type="submission" date="2018-11" db="EMBL/GenBank/DDBJ databases">
        <authorList>
            <consortium name="Pathogen Informatics"/>
        </authorList>
    </citation>
    <scope>NUCLEOTIDE SEQUENCE [LARGE SCALE GENOMIC DNA]</scope>
</reference>
<protein>
    <submittedName>
        <fullName evidence="4">Lipoprotein</fullName>
    </submittedName>
</protein>
<gene>
    <name evidence="2" type="ORF">NBR_LOCUS21588</name>
</gene>
<keyword evidence="1" id="KW-0732">Signal</keyword>
<reference evidence="4" key="1">
    <citation type="submission" date="2017-02" db="UniProtKB">
        <authorList>
            <consortium name="WormBaseParasite"/>
        </authorList>
    </citation>
    <scope>IDENTIFICATION</scope>
</reference>
<evidence type="ECO:0000313" key="3">
    <source>
        <dbReference type="Proteomes" id="UP000271162"/>
    </source>
</evidence>
<feature type="chain" id="PRO_5043126081" evidence="1">
    <location>
        <begin position="24"/>
        <end position="110"/>
    </location>
</feature>
<dbReference type="WBParaSite" id="NBR_0002158701-mRNA-1">
    <property type="protein sequence ID" value="NBR_0002158701-mRNA-1"/>
    <property type="gene ID" value="NBR_0002158701"/>
</dbReference>
<dbReference type="EMBL" id="UYSL01026557">
    <property type="protein sequence ID" value="VDL85622.1"/>
    <property type="molecule type" value="Genomic_DNA"/>
</dbReference>
<keyword evidence="3" id="KW-1185">Reference proteome</keyword>
<dbReference type="AlphaFoldDB" id="A0A0N4YWG5"/>
<evidence type="ECO:0000256" key="1">
    <source>
        <dbReference type="SAM" id="SignalP"/>
    </source>
</evidence>